<dbReference type="RefSeq" id="WP_099212517.1">
    <property type="nucleotide sequence ID" value="NZ_BEWM01000003.1"/>
</dbReference>
<organism evidence="2 3">
    <name type="scientific">Gluconobacter cerinus</name>
    <dbReference type="NCBI Taxonomy" id="38307"/>
    <lineage>
        <taxon>Bacteria</taxon>
        <taxon>Pseudomonadati</taxon>
        <taxon>Pseudomonadota</taxon>
        <taxon>Alphaproteobacteria</taxon>
        <taxon>Acetobacterales</taxon>
        <taxon>Acetobacteraceae</taxon>
        <taxon>Gluconobacter</taxon>
    </lineage>
</organism>
<sequence>MDQKDIDFEKIKERLVLFARRPEDLLIASVICVILAGLLPCAHRHVERDMASYQQIGFSGFHVLGFLLWITVAAFAASTLSRVRASFNVPRHYCDRACYALSLFCLVRIYIFLQSAQTTTSGFFFFFSTFQLYFTPAIGAVFLLIAPALLWRATHLENEQVQAISQDQTQMSPPEGPDT</sequence>
<accession>A0AAV5NAB2</accession>
<evidence type="ECO:0000313" key="3">
    <source>
        <dbReference type="Proteomes" id="UP001156614"/>
    </source>
</evidence>
<comment type="caution">
    <text evidence="2">The sequence shown here is derived from an EMBL/GenBank/DDBJ whole genome shotgun (WGS) entry which is preliminary data.</text>
</comment>
<keyword evidence="1" id="KW-0472">Membrane</keyword>
<dbReference type="Proteomes" id="UP001156614">
    <property type="component" value="Unassembled WGS sequence"/>
</dbReference>
<evidence type="ECO:0000313" key="2">
    <source>
        <dbReference type="EMBL" id="GLQ61477.1"/>
    </source>
</evidence>
<feature type="transmembrane region" description="Helical" evidence="1">
    <location>
        <begin position="93"/>
        <end position="113"/>
    </location>
</feature>
<feature type="transmembrane region" description="Helical" evidence="1">
    <location>
        <begin position="58"/>
        <end position="81"/>
    </location>
</feature>
<keyword evidence="1" id="KW-1133">Transmembrane helix</keyword>
<evidence type="ECO:0000256" key="1">
    <source>
        <dbReference type="SAM" id="Phobius"/>
    </source>
</evidence>
<keyword evidence="1" id="KW-0812">Transmembrane</keyword>
<reference evidence="3" key="1">
    <citation type="journal article" date="2019" name="Int. J. Syst. Evol. Microbiol.">
        <title>The Global Catalogue of Microorganisms (GCM) 10K type strain sequencing project: providing services to taxonomists for standard genome sequencing and annotation.</title>
        <authorList>
            <consortium name="The Broad Institute Genomics Platform"/>
            <consortium name="The Broad Institute Genome Sequencing Center for Infectious Disease"/>
            <person name="Wu L."/>
            <person name="Ma J."/>
        </authorList>
    </citation>
    <scope>NUCLEOTIDE SEQUENCE [LARGE SCALE GENOMIC DNA]</scope>
    <source>
        <strain evidence="3">NBRC 3267</strain>
    </source>
</reference>
<feature type="transmembrane region" description="Helical" evidence="1">
    <location>
        <begin position="25"/>
        <end position="46"/>
    </location>
</feature>
<name>A0AAV5NAB2_9PROT</name>
<gene>
    <name evidence="2" type="ORF">GCM10007867_03220</name>
</gene>
<proteinExistence type="predicted"/>
<feature type="transmembrane region" description="Helical" evidence="1">
    <location>
        <begin position="133"/>
        <end position="151"/>
    </location>
</feature>
<protein>
    <submittedName>
        <fullName evidence="2">Uncharacterized protein</fullName>
    </submittedName>
</protein>
<keyword evidence="3" id="KW-1185">Reference proteome</keyword>
<dbReference type="EMBL" id="BSNU01000001">
    <property type="protein sequence ID" value="GLQ61477.1"/>
    <property type="molecule type" value="Genomic_DNA"/>
</dbReference>
<dbReference type="AlphaFoldDB" id="A0AAV5NAB2"/>